<dbReference type="CDD" id="cd07377">
    <property type="entry name" value="WHTH_GntR"/>
    <property type="match status" value="1"/>
</dbReference>
<dbReference type="Pfam" id="PF00392">
    <property type="entry name" value="GntR"/>
    <property type="match status" value="1"/>
</dbReference>
<dbReference type="PANTHER" id="PTHR43537:SF5">
    <property type="entry name" value="UXU OPERON TRANSCRIPTIONAL REGULATOR"/>
    <property type="match status" value="1"/>
</dbReference>
<dbReference type="SUPFAM" id="SSF46785">
    <property type="entry name" value="Winged helix' DNA-binding domain"/>
    <property type="match status" value="1"/>
</dbReference>
<dbReference type="SUPFAM" id="SSF48008">
    <property type="entry name" value="GntR ligand-binding domain-like"/>
    <property type="match status" value="1"/>
</dbReference>
<evidence type="ECO:0000256" key="2">
    <source>
        <dbReference type="ARBA" id="ARBA00023125"/>
    </source>
</evidence>
<dbReference type="InterPro" id="IPR008920">
    <property type="entry name" value="TF_FadR/GntR_C"/>
</dbReference>
<name>A0A6G8PZD9_9ACTN</name>
<keyword evidence="1" id="KW-0805">Transcription regulation</keyword>
<dbReference type="GO" id="GO:0003700">
    <property type="term" value="F:DNA-binding transcription factor activity"/>
    <property type="evidence" value="ECO:0007669"/>
    <property type="project" value="InterPro"/>
</dbReference>
<dbReference type="Gene3D" id="1.20.120.530">
    <property type="entry name" value="GntR ligand-binding domain-like"/>
    <property type="match status" value="1"/>
</dbReference>
<dbReference type="SMART" id="SM00895">
    <property type="entry name" value="FCD"/>
    <property type="match status" value="1"/>
</dbReference>
<feature type="domain" description="HTH gntR-type" evidence="4">
    <location>
        <begin position="1"/>
        <end position="69"/>
    </location>
</feature>
<evidence type="ECO:0000256" key="3">
    <source>
        <dbReference type="ARBA" id="ARBA00023163"/>
    </source>
</evidence>
<dbReference type="KEGG" id="rmar:GBA65_14700"/>
<dbReference type="EMBL" id="CP045121">
    <property type="protein sequence ID" value="QIN79562.1"/>
    <property type="molecule type" value="Genomic_DNA"/>
</dbReference>
<accession>A0A6G8PZD9</accession>
<gene>
    <name evidence="5" type="ORF">GBA65_14700</name>
</gene>
<evidence type="ECO:0000313" key="6">
    <source>
        <dbReference type="Proteomes" id="UP000502706"/>
    </source>
</evidence>
<dbReference type="Proteomes" id="UP000502706">
    <property type="component" value="Chromosome"/>
</dbReference>
<dbReference type="PANTHER" id="PTHR43537">
    <property type="entry name" value="TRANSCRIPTIONAL REGULATOR, GNTR FAMILY"/>
    <property type="match status" value="1"/>
</dbReference>
<sequence length="240" mass="26235">MTVTDEAIAGIKRMILSGEAGPGEKLPREKELASRLGLSRSSLREAVRALTLMGVLNVRQGDGTYVTSLDPHLLLDSVGLVVELSQERTVLELLEVRRLIEPGATALGAARIDGAGIEKLRACLERMEAAPDAQALVEADDEFHETIVASAGNQTLSSLIRALSSRTMRARAWRALADEGVVEVTKLGHRNIYRAIEDRDPDLARAAATTHISEVEFWFRKALSVGDEEASERGREAWQR</sequence>
<dbReference type="InterPro" id="IPR000524">
    <property type="entry name" value="Tscrpt_reg_HTH_GntR"/>
</dbReference>
<dbReference type="Pfam" id="PF07729">
    <property type="entry name" value="FCD"/>
    <property type="match status" value="1"/>
</dbReference>
<dbReference type="AlphaFoldDB" id="A0A6G8PZD9"/>
<evidence type="ECO:0000256" key="1">
    <source>
        <dbReference type="ARBA" id="ARBA00023015"/>
    </source>
</evidence>
<dbReference type="SMART" id="SM00345">
    <property type="entry name" value="HTH_GNTR"/>
    <property type="match status" value="1"/>
</dbReference>
<dbReference type="PRINTS" id="PR00035">
    <property type="entry name" value="HTHGNTR"/>
</dbReference>
<reference evidence="5 6" key="1">
    <citation type="submission" date="2019-10" db="EMBL/GenBank/DDBJ databases">
        <title>Rubrobacter sp nov SCSIO 52915 isolated from a deep-sea sediment in the South China Sea.</title>
        <authorList>
            <person name="Chen R.W."/>
        </authorList>
    </citation>
    <scope>NUCLEOTIDE SEQUENCE [LARGE SCALE GENOMIC DNA]</scope>
    <source>
        <strain evidence="5 6">SCSIO 52915</strain>
    </source>
</reference>
<dbReference type="InterPro" id="IPR036390">
    <property type="entry name" value="WH_DNA-bd_sf"/>
</dbReference>
<evidence type="ECO:0000259" key="4">
    <source>
        <dbReference type="PROSITE" id="PS50949"/>
    </source>
</evidence>
<dbReference type="InterPro" id="IPR011711">
    <property type="entry name" value="GntR_C"/>
</dbReference>
<protein>
    <submittedName>
        <fullName evidence="5">FCD domain-containing protein</fullName>
    </submittedName>
</protein>
<keyword evidence="2" id="KW-0238">DNA-binding</keyword>
<evidence type="ECO:0000313" key="5">
    <source>
        <dbReference type="EMBL" id="QIN79562.1"/>
    </source>
</evidence>
<proteinExistence type="predicted"/>
<dbReference type="PROSITE" id="PS50949">
    <property type="entry name" value="HTH_GNTR"/>
    <property type="match status" value="1"/>
</dbReference>
<dbReference type="InterPro" id="IPR036388">
    <property type="entry name" value="WH-like_DNA-bd_sf"/>
</dbReference>
<keyword evidence="3" id="KW-0804">Transcription</keyword>
<dbReference type="GO" id="GO:0003677">
    <property type="term" value="F:DNA binding"/>
    <property type="evidence" value="ECO:0007669"/>
    <property type="project" value="UniProtKB-KW"/>
</dbReference>
<dbReference type="RefSeq" id="WP_166397230.1">
    <property type="nucleotide sequence ID" value="NZ_CP045121.1"/>
</dbReference>
<keyword evidence="6" id="KW-1185">Reference proteome</keyword>
<dbReference type="Gene3D" id="1.10.10.10">
    <property type="entry name" value="Winged helix-like DNA-binding domain superfamily/Winged helix DNA-binding domain"/>
    <property type="match status" value="1"/>
</dbReference>
<organism evidence="5 6">
    <name type="scientific">Rubrobacter marinus</name>
    <dbReference type="NCBI Taxonomy" id="2653852"/>
    <lineage>
        <taxon>Bacteria</taxon>
        <taxon>Bacillati</taxon>
        <taxon>Actinomycetota</taxon>
        <taxon>Rubrobacteria</taxon>
        <taxon>Rubrobacterales</taxon>
        <taxon>Rubrobacteraceae</taxon>
        <taxon>Rubrobacter</taxon>
    </lineage>
</organism>